<accession>A0A170PMR8</accession>
<protein>
    <submittedName>
        <fullName evidence="1">Uncharacterized protein</fullName>
    </submittedName>
</protein>
<evidence type="ECO:0000313" key="1">
    <source>
        <dbReference type="EMBL" id="CUS43162.1"/>
    </source>
</evidence>
<name>A0A170PMR8_9ZZZZ</name>
<dbReference type="AlphaFoldDB" id="A0A170PMR8"/>
<proteinExistence type="predicted"/>
<gene>
    <name evidence="1" type="ORF">MGWOODY_Smn2388</name>
</gene>
<reference evidence="1" key="1">
    <citation type="submission" date="2015-10" db="EMBL/GenBank/DDBJ databases">
        <authorList>
            <person name="Gilbert D.G."/>
        </authorList>
    </citation>
    <scope>NUCLEOTIDE SEQUENCE</scope>
</reference>
<sequence length="60" mass="6580">MISFRGRPWGTNSALPATCDASLVHSAIWGRGRCSTSSWVRPRTQPQQIVLIRSGPQDGK</sequence>
<dbReference type="EMBL" id="CZQE01000014">
    <property type="protein sequence ID" value="CUS43162.1"/>
    <property type="molecule type" value="Genomic_DNA"/>
</dbReference>
<organism evidence="1">
    <name type="scientific">hydrothermal vent metagenome</name>
    <dbReference type="NCBI Taxonomy" id="652676"/>
    <lineage>
        <taxon>unclassified sequences</taxon>
        <taxon>metagenomes</taxon>
        <taxon>ecological metagenomes</taxon>
    </lineage>
</organism>